<reference evidence="12" key="2">
    <citation type="submission" date="2025-08" db="UniProtKB">
        <authorList>
            <consortium name="Ensembl"/>
        </authorList>
    </citation>
    <scope>IDENTIFICATION</scope>
</reference>
<dbReference type="Gene3D" id="1.10.10.10">
    <property type="entry name" value="Winged helix-like DNA-binding domain superfamily/Winged helix DNA-binding domain"/>
    <property type="match status" value="1"/>
</dbReference>
<dbReference type="Pfam" id="PF16495">
    <property type="entry name" value="SWIRM-assoc_1"/>
    <property type="match status" value="1"/>
</dbReference>
<feature type="domain" description="Myb-like" evidence="8">
    <location>
        <begin position="561"/>
        <end position="603"/>
    </location>
</feature>
<keyword evidence="5" id="KW-0539">Nucleus</keyword>
<dbReference type="PROSITE" id="PS51293">
    <property type="entry name" value="SANT"/>
    <property type="match status" value="1"/>
</dbReference>
<dbReference type="PROSITE" id="PS50090">
    <property type="entry name" value="MYB_LIKE"/>
    <property type="match status" value="1"/>
</dbReference>
<feature type="compositionally biased region" description="Basic and acidic residues" evidence="7">
    <location>
        <begin position="368"/>
        <end position="379"/>
    </location>
</feature>
<dbReference type="InterPro" id="IPR049898">
    <property type="entry name" value="MARR_BRCT_CHROMO"/>
</dbReference>
<evidence type="ECO:0000256" key="3">
    <source>
        <dbReference type="ARBA" id="ARBA00023015"/>
    </source>
</evidence>
<dbReference type="InterPro" id="IPR007526">
    <property type="entry name" value="SWIRM"/>
</dbReference>
<evidence type="ECO:0000313" key="13">
    <source>
        <dbReference type="Proteomes" id="UP000472265"/>
    </source>
</evidence>
<evidence type="ECO:0000313" key="12">
    <source>
        <dbReference type="Ensembl" id="ENSSAUP00010036882.1"/>
    </source>
</evidence>
<dbReference type="InterPro" id="IPR009057">
    <property type="entry name" value="Homeodomain-like_sf"/>
</dbReference>
<dbReference type="Pfam" id="PF16496">
    <property type="entry name" value="SWIRM-assoc_2"/>
    <property type="match status" value="1"/>
</dbReference>
<dbReference type="GO" id="GO:0016514">
    <property type="term" value="C:SWI/SNF complex"/>
    <property type="evidence" value="ECO:0007669"/>
    <property type="project" value="UniProtKB-ARBA"/>
</dbReference>
<feature type="domain" description="SWIRM" evidence="9">
    <location>
        <begin position="388"/>
        <end position="485"/>
    </location>
</feature>
<keyword evidence="4" id="KW-0804">Transcription</keyword>
<keyword evidence="3" id="KW-0805">Transcription regulation</keyword>
<dbReference type="FunFam" id="1.10.10.10:FF:000020">
    <property type="entry name" value="SWI/SNF complex subunit SMARCC2 isoform c"/>
    <property type="match status" value="1"/>
</dbReference>
<evidence type="ECO:0000256" key="7">
    <source>
        <dbReference type="SAM" id="MobiDB-lite"/>
    </source>
</evidence>
<dbReference type="InterPro" id="IPR032450">
    <property type="entry name" value="SMARCC_N"/>
</dbReference>
<organism evidence="12 13">
    <name type="scientific">Sparus aurata</name>
    <name type="common">Gilthead sea bream</name>
    <dbReference type="NCBI Taxonomy" id="8175"/>
    <lineage>
        <taxon>Eukaryota</taxon>
        <taxon>Metazoa</taxon>
        <taxon>Chordata</taxon>
        <taxon>Craniata</taxon>
        <taxon>Vertebrata</taxon>
        <taxon>Euteleostomi</taxon>
        <taxon>Actinopterygii</taxon>
        <taxon>Neopterygii</taxon>
        <taxon>Teleostei</taxon>
        <taxon>Neoteleostei</taxon>
        <taxon>Acanthomorphata</taxon>
        <taxon>Eupercaria</taxon>
        <taxon>Spariformes</taxon>
        <taxon>Sparidae</taxon>
        <taxon>Sparus</taxon>
    </lineage>
</organism>
<keyword evidence="2" id="KW-0156">Chromatin regulator</keyword>
<dbReference type="PROSITE" id="PS52032">
    <property type="entry name" value="MARR_BRCT_CHROMO"/>
    <property type="match status" value="1"/>
</dbReference>
<dbReference type="AlphaFoldDB" id="A0A671WFY2"/>
<dbReference type="InterPro" id="IPR001005">
    <property type="entry name" value="SANT/Myb"/>
</dbReference>
<dbReference type="GO" id="GO:0006325">
    <property type="term" value="P:chromatin organization"/>
    <property type="evidence" value="ECO:0007669"/>
    <property type="project" value="UniProtKB-KW"/>
</dbReference>
<evidence type="ECO:0000259" key="10">
    <source>
        <dbReference type="PROSITE" id="PS51293"/>
    </source>
</evidence>
<dbReference type="Gene3D" id="1.10.10.60">
    <property type="entry name" value="Homeodomain-like"/>
    <property type="match status" value="1"/>
</dbReference>
<dbReference type="Pfam" id="PF00249">
    <property type="entry name" value="Myb_DNA-binding"/>
    <property type="match status" value="1"/>
</dbReference>
<feature type="domain" description="Chromo" evidence="11">
    <location>
        <begin position="22"/>
        <end position="266"/>
    </location>
</feature>
<evidence type="ECO:0000259" key="11">
    <source>
        <dbReference type="PROSITE" id="PS52032"/>
    </source>
</evidence>
<feature type="compositionally biased region" description="Polar residues" evidence="7">
    <location>
        <begin position="14"/>
        <end position="23"/>
    </location>
</feature>
<gene>
    <name evidence="12" type="primary">smarcc1b</name>
</gene>
<dbReference type="FunFam" id="1.10.10.60:FF:000014">
    <property type="entry name" value="SWI/SNF complex subunit SMARCC2 isoform C"/>
    <property type="match status" value="1"/>
</dbReference>
<dbReference type="GO" id="GO:0006355">
    <property type="term" value="P:regulation of DNA-templated transcription"/>
    <property type="evidence" value="ECO:0007669"/>
    <property type="project" value="UniProtKB-ARBA"/>
</dbReference>
<evidence type="ECO:0000259" key="8">
    <source>
        <dbReference type="PROSITE" id="PS50090"/>
    </source>
</evidence>
<proteinExistence type="inferred from homology"/>
<dbReference type="PANTHER" id="PTHR15381:SF1">
    <property type="entry name" value="CHONDROITIN SULFATE PROTEOGLYCAN 5"/>
    <property type="match status" value="1"/>
</dbReference>
<evidence type="ECO:0000256" key="1">
    <source>
        <dbReference type="ARBA" id="ARBA00004123"/>
    </source>
</evidence>
<evidence type="ECO:0000256" key="2">
    <source>
        <dbReference type="ARBA" id="ARBA00022853"/>
    </source>
</evidence>
<feature type="domain" description="SANT" evidence="10">
    <location>
        <begin position="556"/>
        <end position="607"/>
    </location>
</feature>
<dbReference type="InterPro" id="IPR017884">
    <property type="entry name" value="SANT_dom"/>
</dbReference>
<accession>A0A671WFY2</accession>
<dbReference type="GeneTree" id="ENSGT00940000156347"/>
<reference evidence="12" key="1">
    <citation type="submission" date="2021-04" db="EMBL/GenBank/DDBJ databases">
        <authorList>
            <consortium name="Wellcome Sanger Institute Data Sharing"/>
        </authorList>
    </citation>
    <scope>NUCLEOTIDE SEQUENCE [LARGE SCALE GENOMIC DNA]</scope>
</reference>
<keyword evidence="13" id="KW-1185">Reference proteome</keyword>
<evidence type="ECO:0000256" key="4">
    <source>
        <dbReference type="ARBA" id="ARBA00023163"/>
    </source>
</evidence>
<sequence length="873" mass="97998">MATMSGGTNLGVAGTSQASSGTPTHRKKDSTPSARFWENTGGQLEVVRQWIGKHYKKVVTKHCFHNHSKLCVSVLTVQLLQFQEDAFGRQAASPALTKLPAKCFLDLQPGGGLCHILGTAYKFKAEQGWRRFDLQNPSRTERNVEMFGAVERALIQNNCMSQPVVYLDPALDQELASRLTAIITKHQVTYEWMRPVMRKDKHVMVHWGMHPDSNTDCLFVCVYVCALQVHTGWVLDTDVFNEWMNEEDYCVDERNVPIILRRRIHLRDEQDSKSTPSKKRRRSPSPPSEGRKKGKKGRRRGQQEEEPEEDLTKDMEDPTPVPNMEEVILPKIVNLKKDSENTPVKGGTMADLDEQEDDFPGREDEEGRAELPRLSEGEDHITEQTHHIIIPSYTSWFNYNSTHSIEKRALPEFFNGKNKSKSPEIYLAYRNFMIDTYRLNPQEYLSSTSCRRNLTGDVCAVMRVHAFLEQWGLINYQVDAESRPLPMGPPPTPHFNVLADTPTGLAPLQHKPLQVSASQHMLYFPEKSREKPSDCQNFGLRSDIYAKKHPKTKGASAGREWTEQETLLLLEALEVYRDDWNKVSEHVGSRTQDECILHFLRLPIEDPYLEDSSASLGPLAFQPVPFSQSENPVMSTVAFLASVVDPRVASSAAKAALGERREARESKGKMLKIFLQRRETVCKHAQIMASYAFTSHVCPYSRALFSDAGRGDDDEMLGQREGDGDDGRVMEQDLVEGSVATAAAAALASAATKAKHLAAVEERKIKSLVALLVETQMKKLEIKLRHFEELETIMDREKEAVSEHNICCNPSKPSVCRPATVTKVAPPPPSGQAMPNRMMPAGGNAQPMAPRHPGAPNGMCEFSQNAVSVLYQV</sequence>
<feature type="compositionally biased region" description="Acidic residues" evidence="7">
    <location>
        <begin position="351"/>
        <end position="367"/>
    </location>
</feature>
<feature type="region of interest" description="Disordered" evidence="7">
    <location>
        <begin position="267"/>
        <end position="379"/>
    </location>
</feature>
<dbReference type="GO" id="GO:0048858">
    <property type="term" value="P:cell projection morphogenesis"/>
    <property type="evidence" value="ECO:0007669"/>
    <property type="project" value="TreeGrafter"/>
</dbReference>
<dbReference type="Pfam" id="PF04433">
    <property type="entry name" value="SWIRM"/>
    <property type="match status" value="1"/>
</dbReference>
<reference evidence="12" key="3">
    <citation type="submission" date="2025-09" db="UniProtKB">
        <authorList>
            <consortium name="Ensembl"/>
        </authorList>
    </citation>
    <scope>IDENTIFICATION</scope>
</reference>
<feature type="region of interest" description="Disordered" evidence="7">
    <location>
        <begin position="1"/>
        <end position="36"/>
    </location>
</feature>
<dbReference type="InterPro" id="IPR032451">
    <property type="entry name" value="SMARCC_C"/>
</dbReference>
<evidence type="ECO:0000256" key="6">
    <source>
        <dbReference type="ARBA" id="ARBA00049655"/>
    </source>
</evidence>
<name>A0A671WFY2_SPAAU</name>
<dbReference type="Ensembl" id="ENSSAUT00010038827.1">
    <property type="protein sequence ID" value="ENSSAUP00010036882.1"/>
    <property type="gene ID" value="ENSSAUG00010015352.1"/>
</dbReference>
<dbReference type="Proteomes" id="UP000472265">
    <property type="component" value="Chromosome 3"/>
</dbReference>
<evidence type="ECO:0000259" key="9">
    <source>
        <dbReference type="PROSITE" id="PS50934"/>
    </source>
</evidence>
<dbReference type="GO" id="GO:0045202">
    <property type="term" value="C:synapse"/>
    <property type="evidence" value="ECO:0007669"/>
    <property type="project" value="TreeGrafter"/>
</dbReference>
<comment type="similarity">
    <text evidence="6">Belongs to the SMARCC family.</text>
</comment>
<dbReference type="SUPFAM" id="SSF46689">
    <property type="entry name" value="Homeodomain-like"/>
    <property type="match status" value="2"/>
</dbReference>
<dbReference type="PROSITE" id="PS50934">
    <property type="entry name" value="SWIRM"/>
    <property type="match status" value="1"/>
</dbReference>
<protein>
    <submittedName>
        <fullName evidence="12">SWI/SNF related BAF chromatin remodeling complex subunit C1b</fullName>
    </submittedName>
</protein>
<dbReference type="PANTHER" id="PTHR15381">
    <property type="entry name" value="CHONDROITIN SULFATE PROTEOGLYCAN 5 -RELATED"/>
    <property type="match status" value="1"/>
</dbReference>
<dbReference type="SMART" id="SM00717">
    <property type="entry name" value="SANT"/>
    <property type="match status" value="1"/>
</dbReference>
<comment type="subcellular location">
    <subcellularLocation>
        <location evidence="1">Nucleus</location>
    </subcellularLocation>
</comment>
<dbReference type="InterPro" id="IPR036388">
    <property type="entry name" value="WH-like_DNA-bd_sf"/>
</dbReference>
<evidence type="ECO:0000256" key="5">
    <source>
        <dbReference type="ARBA" id="ARBA00023242"/>
    </source>
</evidence>